<reference evidence="1" key="1">
    <citation type="submission" date="2024-07" db="EMBL/GenBank/DDBJ databases">
        <title>Genome Analysis of a Potential Novel Vibrio Species Secreting pH- and Thermo-stable Alginate Lyase and its Application in Producing Alginate Oligosaccharides.</title>
        <authorList>
            <person name="Huang H."/>
            <person name="Bao K."/>
        </authorList>
    </citation>
    <scope>NUCLEOTIDE SEQUENCE</scope>
    <source>
        <strain evidence="1">HB236076</strain>
    </source>
</reference>
<protein>
    <submittedName>
        <fullName evidence="1">Zn-ribbon-containing protein</fullName>
    </submittedName>
</protein>
<proteinExistence type="predicted"/>
<accession>A0AB39HDY9</accession>
<dbReference type="KEGG" id="vih:AB0763_10090"/>
<sequence length="261" mass="30098">MWVCELEFECFDNTTVDAVDKAINGLMDALRYNGQVLGREFPVVMGEGIFYVRAVCPEQESLHPKYHSDYVKACVKRLSEACLLAPKVRLLGRDLNSEQSAQADKPEWQVLYTTYVHTCSPLRDGDSLLPIPLYRYPATFNGDHKSVIKWQSEWQACDEIQMAGGCQAEHAALHEICDVDSVLFRRGWGLRGRIEYLTQVPTYYYLYRVGGESLRAERERKCPRCGQDWLLEQPLHDIFHFKCEPCRLLSNISWDHLKTQG</sequence>
<dbReference type="Pfam" id="PF10071">
    <property type="entry name" value="DUF2310"/>
    <property type="match status" value="1"/>
</dbReference>
<evidence type="ECO:0000313" key="1">
    <source>
        <dbReference type="EMBL" id="XDK24546.1"/>
    </source>
</evidence>
<name>A0AB39HDY9_9VIBR</name>
<dbReference type="RefSeq" id="WP_306100809.1">
    <property type="nucleotide sequence ID" value="NZ_CP162601.1"/>
</dbReference>
<organism evidence="1">
    <name type="scientific">Vibrio sp. HB236076</name>
    <dbReference type="NCBI Taxonomy" id="3232307"/>
    <lineage>
        <taxon>Bacteria</taxon>
        <taxon>Pseudomonadati</taxon>
        <taxon>Pseudomonadota</taxon>
        <taxon>Gammaproteobacteria</taxon>
        <taxon>Vibrionales</taxon>
        <taxon>Vibrionaceae</taxon>
        <taxon>Vibrio</taxon>
    </lineage>
</organism>
<dbReference type="AlphaFoldDB" id="A0AB39HDY9"/>
<dbReference type="EMBL" id="CP162601">
    <property type="protein sequence ID" value="XDK24546.1"/>
    <property type="molecule type" value="Genomic_DNA"/>
</dbReference>
<gene>
    <name evidence="1" type="ORF">AB0763_10090</name>
</gene>
<dbReference type="PIRSF" id="PIRSF029037">
    <property type="entry name" value="UCP029037_Zn_ribbon"/>
    <property type="match status" value="1"/>
</dbReference>
<dbReference type="InterPro" id="IPR016908">
    <property type="entry name" value="UCP029037"/>
</dbReference>